<accession>A0AC34FUM0</accession>
<dbReference type="Proteomes" id="UP000887579">
    <property type="component" value="Unplaced"/>
</dbReference>
<organism evidence="1 2">
    <name type="scientific">Panagrolaimus sp. ES5</name>
    <dbReference type="NCBI Taxonomy" id="591445"/>
    <lineage>
        <taxon>Eukaryota</taxon>
        <taxon>Metazoa</taxon>
        <taxon>Ecdysozoa</taxon>
        <taxon>Nematoda</taxon>
        <taxon>Chromadorea</taxon>
        <taxon>Rhabditida</taxon>
        <taxon>Tylenchina</taxon>
        <taxon>Panagrolaimomorpha</taxon>
        <taxon>Panagrolaimoidea</taxon>
        <taxon>Panagrolaimidae</taxon>
        <taxon>Panagrolaimus</taxon>
    </lineage>
</organism>
<proteinExistence type="predicted"/>
<name>A0AC34FUM0_9BILA</name>
<dbReference type="WBParaSite" id="ES5_v2.g21083.t1">
    <property type="protein sequence ID" value="ES5_v2.g21083.t1"/>
    <property type="gene ID" value="ES5_v2.g21083"/>
</dbReference>
<evidence type="ECO:0000313" key="1">
    <source>
        <dbReference type="Proteomes" id="UP000887579"/>
    </source>
</evidence>
<protein>
    <submittedName>
        <fullName evidence="2">Uncharacterized protein</fullName>
    </submittedName>
</protein>
<reference evidence="2" key="1">
    <citation type="submission" date="2022-11" db="UniProtKB">
        <authorList>
            <consortium name="WormBaseParasite"/>
        </authorList>
    </citation>
    <scope>IDENTIFICATION</scope>
</reference>
<sequence length="68" mass="7497">MKTCEIAVKAGEECIENPELCAICVAQPEACVAVYAEGVVVHVVTSTIIEKGKELIPFHYQVLQEEEY</sequence>
<evidence type="ECO:0000313" key="2">
    <source>
        <dbReference type="WBParaSite" id="ES5_v2.g21083.t1"/>
    </source>
</evidence>